<sequence>MVVAIIFVGISVFQILLACGYPLGEFALGGYYKVLPVKLRVVSGVNALVLLIFAVVLLLHSNIISGIDLISVKILIWGITVFLGINTIANLISRSKKERYVMTPLSFLTFVLCLYLSIAS</sequence>
<gene>
    <name evidence="2" type="ORF">F9U64_14055</name>
</gene>
<feature type="transmembrane region" description="Helical" evidence="1">
    <location>
        <begin position="99"/>
        <end position="118"/>
    </location>
</feature>
<dbReference type="Proteomes" id="UP000480246">
    <property type="component" value="Unassembled WGS sequence"/>
</dbReference>
<protein>
    <submittedName>
        <fullName evidence="2">Uncharacterized protein</fullName>
    </submittedName>
</protein>
<evidence type="ECO:0000256" key="1">
    <source>
        <dbReference type="SAM" id="Phobius"/>
    </source>
</evidence>
<name>A0A7C8KXG3_9BACI</name>
<comment type="caution">
    <text evidence="2">The sequence shown here is derived from an EMBL/GenBank/DDBJ whole genome shotgun (WGS) entry which is preliminary data.</text>
</comment>
<reference evidence="2 3" key="1">
    <citation type="submission" date="2019-10" db="EMBL/GenBank/DDBJ databases">
        <title>Gracilibacillus sp. nov. isolated from rice seeds.</title>
        <authorList>
            <person name="He S."/>
        </authorList>
    </citation>
    <scope>NUCLEOTIDE SEQUENCE [LARGE SCALE GENOMIC DNA]</scope>
    <source>
        <strain evidence="2 3">TD8</strain>
    </source>
</reference>
<feature type="transmembrane region" description="Helical" evidence="1">
    <location>
        <begin position="42"/>
        <end position="62"/>
    </location>
</feature>
<accession>A0A7C8KXG3</accession>
<dbReference type="AlphaFoldDB" id="A0A7C8KXG3"/>
<keyword evidence="3" id="KW-1185">Reference proteome</keyword>
<keyword evidence="1" id="KW-0812">Transmembrane</keyword>
<keyword evidence="1" id="KW-1133">Transmembrane helix</keyword>
<keyword evidence="1" id="KW-0472">Membrane</keyword>
<evidence type="ECO:0000313" key="3">
    <source>
        <dbReference type="Proteomes" id="UP000480246"/>
    </source>
</evidence>
<dbReference type="OrthoDB" id="9803232at2"/>
<organism evidence="2 3">
    <name type="scientific">Gracilibacillus oryzae</name>
    <dbReference type="NCBI Taxonomy" id="1672701"/>
    <lineage>
        <taxon>Bacteria</taxon>
        <taxon>Bacillati</taxon>
        <taxon>Bacillota</taxon>
        <taxon>Bacilli</taxon>
        <taxon>Bacillales</taxon>
        <taxon>Bacillaceae</taxon>
        <taxon>Gracilibacillus</taxon>
    </lineage>
</organism>
<evidence type="ECO:0000313" key="2">
    <source>
        <dbReference type="EMBL" id="KAB8130780.1"/>
    </source>
</evidence>
<dbReference type="EMBL" id="WEID01000069">
    <property type="protein sequence ID" value="KAB8130780.1"/>
    <property type="molecule type" value="Genomic_DNA"/>
</dbReference>
<proteinExistence type="predicted"/>
<feature type="transmembrane region" description="Helical" evidence="1">
    <location>
        <begin position="74"/>
        <end position="93"/>
    </location>
</feature>